<feature type="domain" description="Thiamine pyrophosphate enzyme central" evidence="4">
    <location>
        <begin position="246"/>
        <end position="380"/>
    </location>
</feature>
<dbReference type="EMBL" id="JAVDVX010000007">
    <property type="protein sequence ID" value="MDR7091545.1"/>
    <property type="molecule type" value="Genomic_DNA"/>
</dbReference>
<evidence type="ECO:0000256" key="1">
    <source>
        <dbReference type="ARBA" id="ARBA00007812"/>
    </source>
</evidence>
<evidence type="ECO:0000259" key="5">
    <source>
        <dbReference type="Pfam" id="PF02775"/>
    </source>
</evidence>
<dbReference type="CDD" id="cd00568">
    <property type="entry name" value="TPP_enzymes"/>
    <property type="match status" value="1"/>
</dbReference>
<comment type="similarity">
    <text evidence="1 3">Belongs to the TPP enzyme family.</text>
</comment>
<dbReference type="GO" id="GO:0003984">
    <property type="term" value="F:acetolactate synthase activity"/>
    <property type="evidence" value="ECO:0007669"/>
    <property type="project" value="UniProtKB-EC"/>
</dbReference>
<reference evidence="7 8" key="1">
    <citation type="submission" date="2023-07" db="EMBL/GenBank/DDBJ databases">
        <title>Sorghum-associated microbial communities from plants grown in Nebraska, USA.</title>
        <authorList>
            <person name="Schachtman D."/>
        </authorList>
    </citation>
    <scope>NUCLEOTIDE SEQUENCE [LARGE SCALE GENOMIC DNA]</scope>
    <source>
        <strain evidence="7 8">BE190</strain>
    </source>
</reference>
<dbReference type="SUPFAM" id="SSF52467">
    <property type="entry name" value="DHS-like NAD/FAD-binding domain"/>
    <property type="match status" value="1"/>
</dbReference>
<evidence type="ECO:0000256" key="2">
    <source>
        <dbReference type="ARBA" id="ARBA00023052"/>
    </source>
</evidence>
<evidence type="ECO:0000313" key="7">
    <source>
        <dbReference type="EMBL" id="MDR7091545.1"/>
    </source>
</evidence>
<accession>A0ABU1V276</accession>
<dbReference type="InterPro" id="IPR012000">
    <property type="entry name" value="Thiamin_PyroP_enz_cen_dom"/>
</dbReference>
<name>A0ABU1V276_9GAMM</name>
<keyword evidence="8" id="KW-1185">Reference proteome</keyword>
<feature type="domain" description="Thiamine pyrophosphate enzyme N-terminal TPP-binding" evidence="6">
    <location>
        <begin position="50"/>
        <end position="163"/>
    </location>
</feature>
<dbReference type="PANTHER" id="PTHR18968">
    <property type="entry name" value="THIAMINE PYROPHOSPHATE ENZYMES"/>
    <property type="match status" value="1"/>
</dbReference>
<dbReference type="CDD" id="cd07035">
    <property type="entry name" value="TPP_PYR_POX_like"/>
    <property type="match status" value="1"/>
</dbReference>
<dbReference type="Gene3D" id="3.40.50.1220">
    <property type="entry name" value="TPP-binding domain"/>
    <property type="match status" value="1"/>
</dbReference>
<evidence type="ECO:0000256" key="3">
    <source>
        <dbReference type="RuleBase" id="RU362132"/>
    </source>
</evidence>
<dbReference type="PANTHER" id="PTHR18968:SF13">
    <property type="entry name" value="ACETOLACTATE SYNTHASE CATALYTIC SUBUNIT, MITOCHONDRIAL"/>
    <property type="match status" value="1"/>
</dbReference>
<dbReference type="Pfam" id="PF00205">
    <property type="entry name" value="TPP_enzyme_M"/>
    <property type="match status" value="1"/>
</dbReference>
<keyword evidence="7" id="KW-0808">Transferase</keyword>
<dbReference type="EC" id="2.2.1.6" evidence="7"/>
<feature type="domain" description="Thiamine pyrophosphate enzyme TPP-binding" evidence="5">
    <location>
        <begin position="448"/>
        <end position="596"/>
    </location>
</feature>
<dbReference type="InterPro" id="IPR029035">
    <property type="entry name" value="DHS-like_NAD/FAD-binding_dom"/>
</dbReference>
<dbReference type="InterPro" id="IPR029061">
    <property type="entry name" value="THDP-binding"/>
</dbReference>
<dbReference type="InterPro" id="IPR011766">
    <property type="entry name" value="TPP_enzyme_TPP-bd"/>
</dbReference>
<dbReference type="SUPFAM" id="SSF52518">
    <property type="entry name" value="Thiamin diphosphate-binding fold (THDP-binding)"/>
    <property type="match status" value="2"/>
</dbReference>
<dbReference type="InterPro" id="IPR012001">
    <property type="entry name" value="Thiamin_PyroP_enz_TPP-bd_dom"/>
</dbReference>
<dbReference type="Pfam" id="PF02776">
    <property type="entry name" value="TPP_enzyme_N"/>
    <property type="match status" value="1"/>
</dbReference>
<dbReference type="RefSeq" id="WP_310074962.1">
    <property type="nucleotide sequence ID" value="NZ_JAVDVX010000007.1"/>
</dbReference>
<dbReference type="InterPro" id="IPR045229">
    <property type="entry name" value="TPP_enz"/>
</dbReference>
<protein>
    <submittedName>
        <fullName evidence="7">Acetolactate synthase-1/2/3 large subunit</fullName>
        <ecNumber evidence="7">2.2.1.6</ecNumber>
    </submittedName>
</protein>
<proteinExistence type="inferred from homology"/>
<dbReference type="Proteomes" id="UP001253595">
    <property type="component" value="Unassembled WGS sequence"/>
</dbReference>
<comment type="caution">
    <text evidence="7">The sequence shown here is derived from an EMBL/GenBank/DDBJ whole genome shotgun (WGS) entry which is preliminary data.</text>
</comment>
<dbReference type="Pfam" id="PF02775">
    <property type="entry name" value="TPP_enzyme_C"/>
    <property type="match status" value="1"/>
</dbReference>
<evidence type="ECO:0000259" key="4">
    <source>
        <dbReference type="Pfam" id="PF00205"/>
    </source>
</evidence>
<keyword evidence="2 3" id="KW-0786">Thiamine pyrophosphate</keyword>
<organism evidence="7 8">
    <name type="scientific">Cellvibrio fibrivorans</name>
    <dbReference type="NCBI Taxonomy" id="126350"/>
    <lineage>
        <taxon>Bacteria</taxon>
        <taxon>Pseudomonadati</taxon>
        <taxon>Pseudomonadota</taxon>
        <taxon>Gammaproteobacteria</taxon>
        <taxon>Cellvibrionales</taxon>
        <taxon>Cellvibrionaceae</taxon>
        <taxon>Cellvibrio</taxon>
    </lineage>
</organism>
<sequence length="623" mass="67231">MQQAINKPYLLLTSKLEHPPVAEFNPAVEPVTLGELEQFTQLQTPEVTATYADLIIDYLKQLQIDTVFGVPGGAIEPLLNSLARSERAGGPRLVVARHECGAAFMADGYSRETGKMGVVCATTGPGATNLITGVASALADEIPMLVITAQTPLPKFGKRALQESSCTAIDTVGMFRYVTQFNTLVSHHEQLESKLVSAIMAAHRKPNGPVHISVPADVLRAPATINAHIHSDLLVHDFAMADDSAIARLCEKLGKVDNIVMYIGNGVGKASKQIMEFIELTGAAFVTGPMGKTWVDEHHPQYRGVFGFAGHESARNLLQSKEVNLILAVGTELGELGTSGWKNDLLNTKLVHIDSSIEHFTRSPMANLHVFGNIDVIFDRLVKSVREVRKWGRTWQTLPGAATENANGGFFTLNDADKCHSNASPVKPQRLMCHLSRALPDDTRIFVDAGNGWSWATHYLTRSNSEGLYRIAMGYGSMAWSIGAAIGSAIANRNAPTLCIVGDGSYLMSAQEITVAAQQKLPVVFLVLNDSAMGMVMHGQMLGQQESIGWELNEVNYALMAQAMGVDGIVIDSPEQLDALDYAALFQKNGPTLLDVRIDRNEIPPMGDRIKGLAVNGSATPGG</sequence>
<dbReference type="Gene3D" id="3.40.50.970">
    <property type="match status" value="2"/>
</dbReference>
<evidence type="ECO:0000259" key="6">
    <source>
        <dbReference type="Pfam" id="PF02776"/>
    </source>
</evidence>
<gene>
    <name evidence="7" type="ORF">J2X05_003580</name>
</gene>
<evidence type="ECO:0000313" key="8">
    <source>
        <dbReference type="Proteomes" id="UP001253595"/>
    </source>
</evidence>